<comment type="similarity">
    <text evidence="2 12 13">Belongs to the SecA family.</text>
</comment>
<evidence type="ECO:0000313" key="17">
    <source>
        <dbReference type="EMBL" id="BDS07703.1"/>
    </source>
</evidence>
<feature type="binding site" evidence="12">
    <location>
        <position position="803"/>
    </location>
    <ligand>
        <name>ATP</name>
        <dbReference type="ChEBI" id="CHEBI:30616"/>
    </ligand>
</feature>
<dbReference type="InterPro" id="IPR036670">
    <property type="entry name" value="SecA_X-link_sf"/>
</dbReference>
<keyword evidence="10 12" id="KW-0811">Translocation</keyword>
<evidence type="ECO:0000259" key="15">
    <source>
        <dbReference type="PROSITE" id="PS51194"/>
    </source>
</evidence>
<dbReference type="InterPro" id="IPR027417">
    <property type="entry name" value="P-loop_NTPase"/>
</dbReference>
<keyword evidence="11 12" id="KW-0472">Membrane</keyword>
<reference evidence="17" key="1">
    <citation type="submission" date="2024-07" db="EMBL/GenBank/DDBJ databases">
        <title>Complete genome sequence of Verrucomicrobiaceae bacterium NT6N.</title>
        <authorList>
            <person name="Huang C."/>
            <person name="Takami H."/>
            <person name="Hamasaki K."/>
        </authorList>
    </citation>
    <scope>NUCLEOTIDE SEQUENCE</scope>
    <source>
        <strain evidence="17">NT6N</strain>
    </source>
</reference>
<dbReference type="Gene3D" id="3.90.1440.10">
    <property type="entry name" value="SecA, preprotein cross-linking domain"/>
    <property type="match status" value="1"/>
</dbReference>
<dbReference type="SUPFAM" id="SSF81767">
    <property type="entry name" value="Pre-protein crosslinking domain of SecA"/>
    <property type="match status" value="1"/>
</dbReference>
<feature type="domain" description="Helicase C-terminal" evidence="15">
    <location>
        <begin position="725"/>
        <end position="888"/>
    </location>
</feature>
<dbReference type="GO" id="GO:0031522">
    <property type="term" value="C:cell envelope Sec protein transport complex"/>
    <property type="evidence" value="ECO:0007669"/>
    <property type="project" value="TreeGrafter"/>
</dbReference>
<dbReference type="GO" id="GO:0005524">
    <property type="term" value="F:ATP binding"/>
    <property type="evidence" value="ECO:0007669"/>
    <property type="project" value="UniProtKB-UniRule"/>
</dbReference>
<evidence type="ECO:0000256" key="8">
    <source>
        <dbReference type="ARBA" id="ARBA00022927"/>
    </source>
</evidence>
<dbReference type="SUPFAM" id="SSF81886">
    <property type="entry name" value="Helical scaffold and wing domains of SecA"/>
    <property type="match status" value="1"/>
</dbReference>
<feature type="domain" description="Helicase ATP-binding" evidence="14">
    <location>
        <begin position="290"/>
        <end position="450"/>
    </location>
</feature>
<evidence type="ECO:0000259" key="16">
    <source>
        <dbReference type="PROSITE" id="PS51196"/>
    </source>
</evidence>
<dbReference type="GO" id="GO:0005886">
    <property type="term" value="C:plasma membrane"/>
    <property type="evidence" value="ECO:0007669"/>
    <property type="project" value="UniProtKB-SubCell"/>
</dbReference>
<dbReference type="GO" id="GO:0008564">
    <property type="term" value="F:protein-exporting ATPase activity"/>
    <property type="evidence" value="ECO:0007669"/>
    <property type="project" value="UniProtKB-EC"/>
</dbReference>
<dbReference type="PRINTS" id="PR00906">
    <property type="entry name" value="SECA"/>
</dbReference>
<keyword evidence="8 12" id="KW-0653">Protein transport</keyword>
<dbReference type="GO" id="GO:0065002">
    <property type="term" value="P:intracellular protein transmembrane transport"/>
    <property type="evidence" value="ECO:0007669"/>
    <property type="project" value="UniProtKB-UniRule"/>
</dbReference>
<evidence type="ECO:0000256" key="10">
    <source>
        <dbReference type="ARBA" id="ARBA00023010"/>
    </source>
</evidence>
<evidence type="ECO:0000256" key="13">
    <source>
        <dbReference type="RuleBase" id="RU003874"/>
    </source>
</evidence>
<dbReference type="AlphaFoldDB" id="A0AAT9FNZ4"/>
<dbReference type="InterPro" id="IPR001650">
    <property type="entry name" value="Helicase_C-like"/>
</dbReference>
<keyword evidence="5 12" id="KW-0963">Cytoplasm</keyword>
<evidence type="ECO:0000256" key="9">
    <source>
        <dbReference type="ARBA" id="ARBA00022967"/>
    </source>
</evidence>
<dbReference type="InterPro" id="IPR036266">
    <property type="entry name" value="SecA_Wing/Scaffold_sf"/>
</dbReference>
<evidence type="ECO:0000256" key="7">
    <source>
        <dbReference type="ARBA" id="ARBA00022840"/>
    </source>
</evidence>
<keyword evidence="4 12" id="KW-1003">Cell membrane</keyword>
<evidence type="ECO:0000259" key="14">
    <source>
        <dbReference type="PROSITE" id="PS51192"/>
    </source>
</evidence>
<keyword evidence="3 12" id="KW-0813">Transport</keyword>
<dbReference type="Gene3D" id="3.40.50.300">
    <property type="entry name" value="P-loop containing nucleotide triphosphate hydrolases"/>
    <property type="match status" value="4"/>
</dbReference>
<dbReference type="InterPro" id="IPR011116">
    <property type="entry name" value="SecA_Wing/Scaffold"/>
</dbReference>
<feature type="binding site" evidence="12">
    <location>
        <begin position="306"/>
        <end position="310"/>
    </location>
    <ligand>
        <name>ATP</name>
        <dbReference type="ChEBI" id="CHEBI:30616"/>
    </ligand>
</feature>
<dbReference type="InterPro" id="IPR014001">
    <property type="entry name" value="Helicase_ATP-bd"/>
</dbReference>
<sequence length="1093" mass="123433">MEFLMVLSSDLPRFRESPSRHDPVGLRLPVVVERFASVLRRLAFLAKRSSSIPSAFGLMQVRALALFLREMRTPDFPPSVRKSHLPLWQSFAVLRHSHFLTKQHFLRTALPPRNSIYSMITSILPKFFGSKNARELTRIRPIVSRINTLEEKLQREPADELRKLTSQWQRHLARYHPLDVAPKSALERMDEAGLGETATALQERFDSLRKEFSSLPSKVAATADSIESAKAAFSNIEPRFADARAKYLLQILPEAYAVVKNAARRLCGSDVMVSGQPLQWDMVHFDVQLIGGIALHRGLIAEMQTGEGKTLVATLPVYLNALTGLGVHVVTVNDYLAKRDSDWMGALYQSLGLSVGCLQNDMEPSDRRKVYACDITYGTNSEFGFDYLRDNGMADDREEQVQRGHYLAILDEVDSILIDDARTPLIITSPSEQSSQPLLDLKPQVHKLVKRQTALCNQLASDVKRSLEEGDVSAAGLALYKLKLGHPRHRQLLRFMENSELRKLLEKTELQYQKRGNRKDIYKLKEELYFAIDDKRRDADLMEKGRVFLSPKDPESFTLPDFADKLDAINADENLTREQKANAVQTIQTERNSRAASIHGISQLLTAYCLYERDVHYVVRGGKVTIIDESTGREMDGRRWSDGLHQAVEAKEGVKIEEETKTYATITIQNYFRLYEKLAGMTGTAETAAAEFHAIYKLDVLPIPTHAPNLRIDRNDQLFKTRRDKYLTVIRTVEEAHKTGQPVLIGTASVEASETLARMLKLAKIPHSVLNAKYHEQEAAIVSKAGQKGAVTVSTNMAGRGTDIKLGEGVAELGGLFVIATERHASRRVDRQLRGRCSRQGDPGCSQFFISLEDDLMRNHGDPAQMTALIEHAKKSGARIPPIGKLVETAQMRIEQRDSHARKQVLDFDDVMNLQREIVYDFRNNVLATEDIRDLAQQTIDEIVTQHVQEHLSDCDAHDPDLTPLLEWAREVCQAEVDDLKSVEPNKLAEEISQRIQSSYSDRLDGVPPEAIEREERRSLMFAIDNGWQEHLAEMDELREGVYLRSQGQKDPLVEYKIEAFKLFGVLMDQIKRDATANLFQLAAGISALKTAR</sequence>
<comment type="subcellular location">
    <subcellularLocation>
        <location evidence="12">Cell membrane</location>
        <topology evidence="12">Peripheral membrane protein</topology>
        <orientation evidence="12">Cytoplasmic side</orientation>
    </subcellularLocation>
    <subcellularLocation>
        <location evidence="12">Cytoplasm</location>
    </subcellularLocation>
    <subcellularLocation>
        <location evidence="1">Membrane</location>
        <topology evidence="1">Peripheral membrane protein</topology>
    </subcellularLocation>
    <text evidence="12">Distribution is 50-50.</text>
</comment>
<dbReference type="GO" id="GO:0006605">
    <property type="term" value="P:protein targeting"/>
    <property type="evidence" value="ECO:0007669"/>
    <property type="project" value="UniProtKB-UniRule"/>
</dbReference>
<dbReference type="SMART" id="SM00957">
    <property type="entry name" value="SecA_DEAD"/>
    <property type="match status" value="1"/>
</dbReference>
<evidence type="ECO:0000256" key="6">
    <source>
        <dbReference type="ARBA" id="ARBA00022741"/>
    </source>
</evidence>
<dbReference type="Gene3D" id="1.10.3060.10">
    <property type="entry name" value="Helical scaffold and wing domains of SecA"/>
    <property type="match status" value="1"/>
</dbReference>
<evidence type="ECO:0000256" key="1">
    <source>
        <dbReference type="ARBA" id="ARBA00004170"/>
    </source>
</evidence>
<dbReference type="PROSITE" id="PS51194">
    <property type="entry name" value="HELICASE_CTER"/>
    <property type="match status" value="1"/>
</dbReference>
<dbReference type="Pfam" id="PF07517">
    <property type="entry name" value="SecA_DEAD"/>
    <property type="match status" value="1"/>
</dbReference>
<dbReference type="CDD" id="cd17928">
    <property type="entry name" value="DEXDc_SecA"/>
    <property type="match status" value="1"/>
</dbReference>
<feature type="binding site" evidence="12">
    <location>
        <position position="288"/>
    </location>
    <ligand>
        <name>ATP</name>
        <dbReference type="ChEBI" id="CHEBI:30616"/>
    </ligand>
</feature>
<dbReference type="CDD" id="cd18803">
    <property type="entry name" value="SF2_C_secA"/>
    <property type="match status" value="1"/>
</dbReference>
<dbReference type="SUPFAM" id="SSF52540">
    <property type="entry name" value="P-loop containing nucleoside triphosphate hydrolases"/>
    <property type="match status" value="2"/>
</dbReference>
<comment type="catalytic activity">
    <reaction evidence="12">
        <text>ATP + H2O + cellular proteinSide 1 = ADP + phosphate + cellular proteinSide 2.</text>
        <dbReference type="EC" id="7.4.2.8"/>
    </reaction>
</comment>
<dbReference type="Pfam" id="PF21090">
    <property type="entry name" value="P-loop_SecA"/>
    <property type="match status" value="1"/>
</dbReference>
<dbReference type="PANTHER" id="PTHR30612">
    <property type="entry name" value="SECA INNER MEMBRANE COMPONENT OF SEC PROTEIN SECRETION SYSTEM"/>
    <property type="match status" value="1"/>
</dbReference>
<evidence type="ECO:0000256" key="12">
    <source>
        <dbReference type="HAMAP-Rule" id="MF_01382"/>
    </source>
</evidence>
<dbReference type="GO" id="GO:0005829">
    <property type="term" value="C:cytosol"/>
    <property type="evidence" value="ECO:0007669"/>
    <property type="project" value="TreeGrafter"/>
</dbReference>
<dbReference type="InterPro" id="IPR044722">
    <property type="entry name" value="SecA_SF2_C"/>
</dbReference>
<organism evidence="17">
    <name type="scientific">Oceaniferula spumae</name>
    <dbReference type="NCBI Taxonomy" id="2979115"/>
    <lineage>
        <taxon>Bacteria</taxon>
        <taxon>Pseudomonadati</taxon>
        <taxon>Verrucomicrobiota</taxon>
        <taxon>Verrucomicrobiia</taxon>
        <taxon>Verrucomicrobiales</taxon>
        <taxon>Verrucomicrobiaceae</taxon>
        <taxon>Oceaniferula</taxon>
    </lineage>
</organism>
<dbReference type="GO" id="GO:0017038">
    <property type="term" value="P:protein import"/>
    <property type="evidence" value="ECO:0007669"/>
    <property type="project" value="InterPro"/>
</dbReference>
<dbReference type="EMBL" id="AP026866">
    <property type="protein sequence ID" value="BDS07703.1"/>
    <property type="molecule type" value="Genomic_DNA"/>
</dbReference>
<accession>A0AAT9FNZ4</accession>
<dbReference type="FunFam" id="3.40.50.300:FF:000429">
    <property type="entry name" value="Preprotein translocase subunit SecA"/>
    <property type="match status" value="1"/>
</dbReference>
<dbReference type="PANTHER" id="PTHR30612:SF0">
    <property type="entry name" value="CHLOROPLAST PROTEIN-TRANSPORTING ATPASE"/>
    <property type="match status" value="1"/>
</dbReference>
<dbReference type="PROSITE" id="PS01312">
    <property type="entry name" value="SECA"/>
    <property type="match status" value="1"/>
</dbReference>
<proteinExistence type="inferred from homology"/>
<evidence type="ECO:0000256" key="3">
    <source>
        <dbReference type="ARBA" id="ARBA00022448"/>
    </source>
</evidence>
<dbReference type="EC" id="7.4.2.8" evidence="12"/>
<dbReference type="InterPro" id="IPR014018">
    <property type="entry name" value="SecA_motor_DEAD"/>
</dbReference>
<protein>
    <recommendedName>
        <fullName evidence="12 13">Protein translocase subunit SecA</fullName>
        <ecNumber evidence="12">7.4.2.8</ecNumber>
    </recommendedName>
</protein>
<evidence type="ECO:0000256" key="2">
    <source>
        <dbReference type="ARBA" id="ARBA00007650"/>
    </source>
</evidence>
<dbReference type="Pfam" id="PF07516">
    <property type="entry name" value="SecA_SW"/>
    <property type="match status" value="1"/>
</dbReference>
<comment type="subunit">
    <text evidence="12">Monomer and homodimer. Part of the essential Sec protein translocation apparatus which comprises SecA, SecYEG and auxiliary proteins SecDF. Other proteins may also be involved.</text>
</comment>
<comment type="function">
    <text evidence="12">Part of the Sec protein translocase complex. Interacts with the SecYEG preprotein conducting channel. Has a central role in coupling the hydrolysis of ATP to the transfer of proteins into and across the cell membrane, serving as an ATP-driven molecular motor driving the stepwise translocation of polypeptide chains across the membrane.</text>
</comment>
<evidence type="ECO:0000256" key="11">
    <source>
        <dbReference type="ARBA" id="ARBA00023136"/>
    </source>
</evidence>
<name>A0AAT9FNZ4_9BACT</name>
<dbReference type="PROSITE" id="PS51196">
    <property type="entry name" value="SECA_MOTOR_DEAD"/>
    <property type="match status" value="1"/>
</dbReference>
<dbReference type="NCBIfam" id="TIGR00963">
    <property type="entry name" value="secA"/>
    <property type="match status" value="1"/>
</dbReference>
<dbReference type="PROSITE" id="PS51192">
    <property type="entry name" value="HELICASE_ATP_BIND_1"/>
    <property type="match status" value="1"/>
</dbReference>
<dbReference type="InterPro" id="IPR011130">
    <property type="entry name" value="SecA_preprotein_X-link_dom"/>
</dbReference>
<keyword evidence="6 12" id="KW-0547">Nucleotide-binding</keyword>
<dbReference type="InterPro" id="IPR020937">
    <property type="entry name" value="SecA_CS"/>
</dbReference>
<keyword evidence="7 12" id="KW-0067">ATP-binding</keyword>
<dbReference type="InterPro" id="IPR000185">
    <property type="entry name" value="SecA"/>
</dbReference>
<keyword evidence="9 12" id="KW-1278">Translocase</keyword>
<gene>
    <name evidence="17" type="primary">secA_1</name>
    <name evidence="12" type="synonym">secA</name>
    <name evidence="17" type="ORF">NT6N_27430</name>
</gene>
<dbReference type="KEGG" id="osu:NT6N_27430"/>
<dbReference type="InterPro" id="IPR011115">
    <property type="entry name" value="SecA_DEAD"/>
</dbReference>
<dbReference type="HAMAP" id="MF_01382">
    <property type="entry name" value="SecA"/>
    <property type="match status" value="1"/>
</dbReference>
<dbReference type="SMART" id="SM00958">
    <property type="entry name" value="SecA_PP_bind"/>
    <property type="match status" value="1"/>
</dbReference>
<dbReference type="Pfam" id="PF01043">
    <property type="entry name" value="SecA_PP_bind"/>
    <property type="match status" value="1"/>
</dbReference>
<feature type="domain" description="SecA family profile" evidence="16">
    <location>
        <begin position="121"/>
        <end position="881"/>
    </location>
</feature>
<evidence type="ECO:0000256" key="4">
    <source>
        <dbReference type="ARBA" id="ARBA00022475"/>
    </source>
</evidence>
<dbReference type="GO" id="GO:0043952">
    <property type="term" value="P:protein transport by the Sec complex"/>
    <property type="evidence" value="ECO:0007669"/>
    <property type="project" value="TreeGrafter"/>
</dbReference>
<evidence type="ECO:0000256" key="5">
    <source>
        <dbReference type="ARBA" id="ARBA00022490"/>
    </source>
</evidence>